<dbReference type="InterPro" id="IPR056511">
    <property type="entry name" value="IDM1_C"/>
</dbReference>
<evidence type="ECO:0000256" key="1">
    <source>
        <dbReference type="ARBA" id="ARBA00004123"/>
    </source>
</evidence>
<name>A0A3L6T957_PANMI</name>
<dbReference type="PANTHER" id="PTHR46309">
    <property type="entry name" value="PHD FINGER PROTEIN 12"/>
    <property type="match status" value="1"/>
</dbReference>
<keyword evidence="4" id="KW-0862">Zinc</keyword>
<reference evidence="9" key="1">
    <citation type="journal article" date="2019" name="Nat. Commun.">
        <title>The genome of broomcorn millet.</title>
        <authorList>
            <person name="Zou C."/>
            <person name="Miki D."/>
            <person name="Li D."/>
            <person name="Tang Q."/>
            <person name="Xiao L."/>
            <person name="Rajput S."/>
            <person name="Deng P."/>
            <person name="Jia W."/>
            <person name="Huang R."/>
            <person name="Zhang M."/>
            <person name="Sun Y."/>
            <person name="Hu J."/>
            <person name="Fu X."/>
            <person name="Schnable P.S."/>
            <person name="Li F."/>
            <person name="Zhang H."/>
            <person name="Feng B."/>
            <person name="Zhu X."/>
            <person name="Liu R."/>
            <person name="Schnable J.C."/>
            <person name="Zhu J.-K."/>
            <person name="Zhang H."/>
        </authorList>
    </citation>
    <scope>NUCLEOTIDE SEQUENCE [LARGE SCALE GENOMIC DNA]</scope>
</reference>
<dbReference type="InterPro" id="IPR016181">
    <property type="entry name" value="Acyl_CoA_acyltransferase"/>
</dbReference>
<evidence type="ECO:0000259" key="7">
    <source>
        <dbReference type="PROSITE" id="PS50016"/>
    </source>
</evidence>
<dbReference type="Pfam" id="PF22970">
    <property type="entry name" value="DUF7028"/>
    <property type="match status" value="2"/>
</dbReference>
<dbReference type="AlphaFoldDB" id="A0A3L6T957"/>
<dbReference type="InterPro" id="IPR054292">
    <property type="entry name" value="DUF7028"/>
</dbReference>
<keyword evidence="3 6" id="KW-0863">Zinc-finger</keyword>
<dbReference type="Pfam" id="PF16135">
    <property type="entry name" value="TDBD"/>
    <property type="match status" value="1"/>
</dbReference>
<feature type="domain" description="PHD-type" evidence="7">
    <location>
        <begin position="403"/>
        <end position="452"/>
    </location>
</feature>
<sequence>MSMTAAASWQPVPLDAEFSPEVAAALLSDRGRRELSSLLRSRDEALRTKVRKHLVALGWTIVSRRNAVMAPRMRYESPANGNKTYCSLPDLIVDALISSNEPHQPPPETKNNKEEEQDAIAEYVALMASDDRGAKAKGPRADRLRARAKSQLQASGWSFWVKLKSDGREELRYKAPTGRFYISLHTACQAFIISSSQKSFTATSSSCCSRKKREISELITTTIETKKKKKKKISCEAVGADGITCLVKKSTTTTNISKRRKKKKAAGASRVLRPNCEVSASAGHARTLLSVLIDEGILVPRDKVTYRAASGGAAAKGGLVTGDGVRCTCCGRAFTVAEFEAHATRGSRTGRPWARLFLNKDGRSLSQCLVELMRRDSTNGFHHQRHRRRRIRVKEACRDPGGDSVCSVCNDGGELLLCDHCPSAFHHDCLGLPGPEAAGGDDDWFCPCCRCGACGGTDFDDPAAAAADDDTNTSRRSLTDKTVVYCEQCEREYHVGCVDNIRDDDDQPWVCSPGCGRVFRHLQDVAGTSIPTSAEGVSLAILRRRRRPSCSSDSDSEEQEDEALAHGKLRAALDVLHECFVPLVEPRTQSDLSADMVFNRESELRRLHVGGYYVVGLEKGGELVTVGTLRVYGDKVAELPLVGTRFAYRRQGMLRLLMTELEKMLARDLGVQRLVLPAVPELLRMWTASLGFSAMTHSDKLEIIEHTILCFQGTTMCQKTLLAPAAAASSS</sequence>
<dbReference type="InterPro" id="IPR011011">
    <property type="entry name" value="Znf_FYVE_PHD"/>
</dbReference>
<dbReference type="SUPFAM" id="SSF57903">
    <property type="entry name" value="FYVE/PHD zinc finger"/>
    <property type="match status" value="2"/>
</dbReference>
<dbReference type="InterPro" id="IPR019786">
    <property type="entry name" value="Zinc_finger_PHD-type_CS"/>
</dbReference>
<dbReference type="OrthoDB" id="1903104at2759"/>
<dbReference type="GO" id="GO:0006357">
    <property type="term" value="P:regulation of transcription by RNA polymerase II"/>
    <property type="evidence" value="ECO:0007669"/>
    <property type="project" value="TreeGrafter"/>
</dbReference>
<dbReference type="SUPFAM" id="SSF55729">
    <property type="entry name" value="Acyl-CoA N-acyltransferases (Nat)"/>
    <property type="match status" value="1"/>
</dbReference>
<dbReference type="Gene3D" id="3.30.40.10">
    <property type="entry name" value="Zinc/RING finger domain, C3HC4 (zinc finger)"/>
    <property type="match status" value="2"/>
</dbReference>
<dbReference type="PROSITE" id="PS01359">
    <property type="entry name" value="ZF_PHD_1"/>
    <property type="match status" value="1"/>
</dbReference>
<dbReference type="STRING" id="4540.A0A3L6T957"/>
<dbReference type="InterPro" id="IPR001965">
    <property type="entry name" value="Znf_PHD"/>
</dbReference>
<gene>
    <name evidence="8" type="ORF">C2845_PM03G17170</name>
</gene>
<comment type="subcellular location">
    <subcellularLocation>
        <location evidence="1">Nucleus</location>
    </subcellularLocation>
</comment>
<keyword evidence="2" id="KW-0479">Metal-binding</keyword>
<dbReference type="GO" id="GO:0008270">
    <property type="term" value="F:zinc ion binding"/>
    <property type="evidence" value="ECO:0007669"/>
    <property type="project" value="UniProtKB-KW"/>
</dbReference>
<dbReference type="CDD" id="cd04301">
    <property type="entry name" value="NAT_SF"/>
    <property type="match status" value="1"/>
</dbReference>
<keyword evidence="9" id="KW-1185">Reference proteome</keyword>
<evidence type="ECO:0000256" key="6">
    <source>
        <dbReference type="PROSITE-ProRule" id="PRU00146"/>
    </source>
</evidence>
<evidence type="ECO:0000313" key="8">
    <source>
        <dbReference type="EMBL" id="RLN34017.1"/>
    </source>
</evidence>
<dbReference type="Proteomes" id="UP000275267">
    <property type="component" value="Unassembled WGS sequence"/>
</dbReference>
<protein>
    <submittedName>
        <fullName evidence="8">Increased DNA methylation 1</fullName>
    </submittedName>
</protein>
<proteinExistence type="predicted"/>
<dbReference type="Pfam" id="PF00628">
    <property type="entry name" value="PHD"/>
    <property type="match status" value="1"/>
</dbReference>
<dbReference type="GO" id="GO:0005634">
    <property type="term" value="C:nucleus"/>
    <property type="evidence" value="ECO:0007669"/>
    <property type="project" value="UniProtKB-SubCell"/>
</dbReference>
<dbReference type="PANTHER" id="PTHR46309:SF24">
    <property type="entry name" value="OS07G0693650 PROTEIN"/>
    <property type="match status" value="1"/>
</dbReference>
<comment type="caution">
    <text evidence="8">The sequence shown here is derived from an EMBL/GenBank/DDBJ whole genome shotgun (WGS) entry which is preliminary data.</text>
</comment>
<evidence type="ECO:0000256" key="2">
    <source>
        <dbReference type="ARBA" id="ARBA00022723"/>
    </source>
</evidence>
<dbReference type="InterPro" id="IPR032308">
    <property type="entry name" value="TDBD"/>
</dbReference>
<dbReference type="Gene3D" id="3.40.630.30">
    <property type="match status" value="1"/>
</dbReference>
<evidence type="ECO:0000256" key="5">
    <source>
        <dbReference type="ARBA" id="ARBA00023242"/>
    </source>
</evidence>
<accession>A0A3L6T957</accession>
<dbReference type="Pfam" id="PF23209">
    <property type="entry name" value="IDM1_C"/>
    <property type="match status" value="1"/>
</dbReference>
<dbReference type="PROSITE" id="PS50016">
    <property type="entry name" value="ZF_PHD_2"/>
    <property type="match status" value="1"/>
</dbReference>
<keyword evidence="5" id="KW-0539">Nucleus</keyword>
<dbReference type="EMBL" id="PQIB02000002">
    <property type="protein sequence ID" value="RLN34017.1"/>
    <property type="molecule type" value="Genomic_DNA"/>
</dbReference>
<dbReference type="SMART" id="SM00249">
    <property type="entry name" value="PHD"/>
    <property type="match status" value="2"/>
</dbReference>
<organism evidence="8 9">
    <name type="scientific">Panicum miliaceum</name>
    <name type="common">Proso millet</name>
    <name type="synonym">Broomcorn millet</name>
    <dbReference type="NCBI Taxonomy" id="4540"/>
    <lineage>
        <taxon>Eukaryota</taxon>
        <taxon>Viridiplantae</taxon>
        <taxon>Streptophyta</taxon>
        <taxon>Embryophyta</taxon>
        <taxon>Tracheophyta</taxon>
        <taxon>Spermatophyta</taxon>
        <taxon>Magnoliopsida</taxon>
        <taxon>Liliopsida</taxon>
        <taxon>Poales</taxon>
        <taxon>Poaceae</taxon>
        <taxon>PACMAD clade</taxon>
        <taxon>Panicoideae</taxon>
        <taxon>Panicodae</taxon>
        <taxon>Paniceae</taxon>
        <taxon>Panicinae</taxon>
        <taxon>Panicum</taxon>
        <taxon>Panicum sect. Panicum</taxon>
    </lineage>
</organism>
<dbReference type="InterPro" id="IPR042163">
    <property type="entry name" value="PHF12"/>
</dbReference>
<dbReference type="GO" id="GO:0003714">
    <property type="term" value="F:transcription corepressor activity"/>
    <property type="evidence" value="ECO:0007669"/>
    <property type="project" value="InterPro"/>
</dbReference>
<dbReference type="InterPro" id="IPR019787">
    <property type="entry name" value="Znf_PHD-finger"/>
</dbReference>
<dbReference type="InterPro" id="IPR013083">
    <property type="entry name" value="Znf_RING/FYVE/PHD"/>
</dbReference>
<evidence type="ECO:0000256" key="3">
    <source>
        <dbReference type="ARBA" id="ARBA00022771"/>
    </source>
</evidence>
<evidence type="ECO:0000313" key="9">
    <source>
        <dbReference type="Proteomes" id="UP000275267"/>
    </source>
</evidence>
<evidence type="ECO:0000256" key="4">
    <source>
        <dbReference type="ARBA" id="ARBA00022833"/>
    </source>
</evidence>